<evidence type="ECO:0000313" key="2">
    <source>
        <dbReference type="Proteomes" id="UP000256373"/>
    </source>
</evidence>
<dbReference type="SUPFAM" id="SSF51735">
    <property type="entry name" value="NAD(P)-binding Rossmann-fold domains"/>
    <property type="match status" value="1"/>
</dbReference>
<reference evidence="1 2" key="1">
    <citation type="submission" date="2018-07" db="EMBL/GenBank/DDBJ databases">
        <title>Dyadobacter roseus sp. nov., isolated from rose rhizosphere soil.</title>
        <authorList>
            <person name="Chen L."/>
        </authorList>
    </citation>
    <scope>NUCLEOTIDE SEQUENCE [LARGE SCALE GENOMIC DNA]</scope>
    <source>
        <strain evidence="1 2">RS19</strain>
    </source>
</reference>
<protein>
    <recommendedName>
        <fullName evidence="3">Short-chain dehydrogenase</fullName>
    </recommendedName>
</protein>
<comment type="caution">
    <text evidence="1">The sequence shown here is derived from an EMBL/GenBank/DDBJ whole genome shotgun (WGS) entry which is preliminary data.</text>
</comment>
<dbReference type="AlphaFoldDB" id="A0A3D8Y2X4"/>
<accession>A0A3D8Y2X4</accession>
<dbReference type="PANTHER" id="PTHR43431:SF1">
    <property type="entry name" value="OS08G0476300 PROTEIN"/>
    <property type="match status" value="1"/>
</dbReference>
<dbReference type="Gene3D" id="3.40.50.720">
    <property type="entry name" value="NAD(P)-binding Rossmann-like Domain"/>
    <property type="match status" value="1"/>
</dbReference>
<dbReference type="InterPro" id="IPR036291">
    <property type="entry name" value="NAD(P)-bd_dom_sf"/>
</dbReference>
<dbReference type="Proteomes" id="UP000256373">
    <property type="component" value="Unassembled WGS sequence"/>
</dbReference>
<dbReference type="OrthoDB" id="9799818at2"/>
<dbReference type="Pfam" id="PF00106">
    <property type="entry name" value="adh_short"/>
    <property type="match status" value="1"/>
</dbReference>
<organism evidence="1 2">
    <name type="scientific">Dyadobacter luteus</name>
    <dbReference type="NCBI Taxonomy" id="2259619"/>
    <lineage>
        <taxon>Bacteria</taxon>
        <taxon>Pseudomonadati</taxon>
        <taxon>Bacteroidota</taxon>
        <taxon>Cytophagia</taxon>
        <taxon>Cytophagales</taxon>
        <taxon>Spirosomataceae</taxon>
        <taxon>Dyadobacter</taxon>
    </lineage>
</organism>
<evidence type="ECO:0008006" key="3">
    <source>
        <dbReference type="Google" id="ProtNLM"/>
    </source>
</evidence>
<dbReference type="EMBL" id="QNUL01000043">
    <property type="protein sequence ID" value="REA55963.1"/>
    <property type="molecule type" value="Genomic_DNA"/>
</dbReference>
<dbReference type="PANTHER" id="PTHR43431">
    <property type="entry name" value="OXIDOREDUCTASE, SHORT CHAIN DEHYDROGENASE/REDUCTASE FAMILY (AFU_ORTHOLOGUE AFUA_5G14000)"/>
    <property type="match status" value="1"/>
</dbReference>
<proteinExistence type="predicted"/>
<sequence length="214" mass="23215">MSNSIIIVGAGPGFSTGVAEKFAREGFSIGLISRNEQKLKALSEELTSKGFPSIYSVADAGSQSELEHALSDLKTRLGGVSVLLYNAAALKNKDIWTETPDSLLEDFRLNVAHALFCAQVLYDDLKENKGAVLLTGGGLSKNPNPQYGSLALGKAGTLNLAIQLNKRLKEDGIFVGTITINGFIRPYSPTHSPEILADKLWRLFRNRTDIEVQH</sequence>
<dbReference type="RefSeq" id="WP_115834196.1">
    <property type="nucleotide sequence ID" value="NZ_QNUL01000043.1"/>
</dbReference>
<evidence type="ECO:0000313" key="1">
    <source>
        <dbReference type="EMBL" id="REA55963.1"/>
    </source>
</evidence>
<name>A0A3D8Y2X4_9BACT</name>
<keyword evidence="2" id="KW-1185">Reference proteome</keyword>
<gene>
    <name evidence="1" type="ORF">DSL64_27585</name>
</gene>
<dbReference type="InterPro" id="IPR002347">
    <property type="entry name" value="SDR_fam"/>
</dbReference>